<dbReference type="STRING" id="268407.PWYN_21190"/>
<comment type="similarity">
    <text evidence="1">Belongs to the glycosyl hydrolase 3 family.</text>
</comment>
<dbReference type="InterPro" id="IPR036962">
    <property type="entry name" value="Glyco_hydro_3_N_sf"/>
</dbReference>
<gene>
    <name evidence="7" type="ORF">PWYN_21190</name>
</gene>
<organism evidence="7 8">
    <name type="scientific">Paenibacillus wynnii</name>
    <dbReference type="NCBI Taxonomy" id="268407"/>
    <lineage>
        <taxon>Bacteria</taxon>
        <taxon>Bacillati</taxon>
        <taxon>Bacillota</taxon>
        <taxon>Bacilli</taxon>
        <taxon>Bacillales</taxon>
        <taxon>Paenibacillaceae</taxon>
        <taxon>Paenibacillus</taxon>
    </lineage>
</organism>
<dbReference type="GO" id="GO:0009254">
    <property type="term" value="P:peptidoglycan turnover"/>
    <property type="evidence" value="ECO:0007669"/>
    <property type="project" value="TreeGrafter"/>
</dbReference>
<dbReference type="InterPro" id="IPR050226">
    <property type="entry name" value="NagZ_Beta-hexosaminidase"/>
</dbReference>
<name>A0A098M3P5_9BACL</name>
<evidence type="ECO:0000256" key="1">
    <source>
        <dbReference type="ARBA" id="ARBA00005336"/>
    </source>
</evidence>
<dbReference type="InterPro" id="IPR017853">
    <property type="entry name" value="GH"/>
</dbReference>
<dbReference type="InterPro" id="IPR001764">
    <property type="entry name" value="Glyco_hydro_3_N"/>
</dbReference>
<dbReference type="SUPFAM" id="SSF51445">
    <property type="entry name" value="(Trans)glycosidases"/>
    <property type="match status" value="1"/>
</dbReference>
<evidence type="ECO:0000256" key="3">
    <source>
        <dbReference type="ARBA" id="ARBA00023295"/>
    </source>
</evidence>
<comment type="caution">
    <text evidence="7">The sequence shown here is derived from an EMBL/GenBank/DDBJ whole genome shotgun (WGS) entry which is preliminary data.</text>
</comment>
<keyword evidence="5" id="KW-0732">Signal</keyword>
<dbReference type="OrthoDB" id="9805821at2"/>
<dbReference type="PANTHER" id="PTHR30480:SF16">
    <property type="entry name" value="GLYCOSIDE HYDROLASE FAMILY 3 DOMAIN PROTEIN"/>
    <property type="match status" value="1"/>
</dbReference>
<evidence type="ECO:0000313" key="8">
    <source>
        <dbReference type="Proteomes" id="UP000029734"/>
    </source>
</evidence>
<dbReference type="NCBIfam" id="NF003740">
    <property type="entry name" value="PRK05337.1"/>
    <property type="match status" value="1"/>
</dbReference>
<dbReference type="eggNOG" id="COG1472">
    <property type="taxonomic scope" value="Bacteria"/>
</dbReference>
<dbReference type="Proteomes" id="UP000029734">
    <property type="component" value="Unassembled WGS sequence"/>
</dbReference>
<dbReference type="Pfam" id="PF00933">
    <property type="entry name" value="Glyco_hydro_3"/>
    <property type="match status" value="1"/>
</dbReference>
<dbReference type="RefSeq" id="WP_036659017.1">
    <property type="nucleotide sequence ID" value="NZ_JQCR01000003.1"/>
</dbReference>
<dbReference type="AlphaFoldDB" id="A0A098M3P5"/>
<dbReference type="GO" id="GO:0004553">
    <property type="term" value="F:hydrolase activity, hydrolyzing O-glycosyl compounds"/>
    <property type="evidence" value="ECO:0007669"/>
    <property type="project" value="InterPro"/>
</dbReference>
<keyword evidence="3" id="KW-0326">Glycosidase</keyword>
<protein>
    <submittedName>
        <fullName evidence="7">Glycoside hydrolase family 3</fullName>
    </submittedName>
</protein>
<reference evidence="7 8" key="2">
    <citation type="submission" date="2014-10" db="EMBL/GenBank/DDBJ databases">
        <title>Comparative genomics of the Paenibacillus odorifer group.</title>
        <authorList>
            <person name="Tsai Y.-C."/>
            <person name="Martin N."/>
            <person name="Korlach J."/>
            <person name="Wiedmann M."/>
        </authorList>
    </citation>
    <scope>NUCLEOTIDE SEQUENCE [LARGE SCALE GENOMIC DNA]</scope>
    <source>
        <strain evidence="7 8">DSM 18334</strain>
    </source>
</reference>
<accession>A0A098M3P5</accession>
<dbReference type="PANTHER" id="PTHR30480">
    <property type="entry name" value="BETA-HEXOSAMINIDASE-RELATED"/>
    <property type="match status" value="1"/>
</dbReference>
<dbReference type="GO" id="GO:0005975">
    <property type="term" value="P:carbohydrate metabolic process"/>
    <property type="evidence" value="ECO:0007669"/>
    <property type="project" value="InterPro"/>
</dbReference>
<feature type="chain" id="PRO_5001937978" evidence="5">
    <location>
        <begin position="31"/>
        <end position="428"/>
    </location>
</feature>
<dbReference type="Gene3D" id="3.20.20.300">
    <property type="entry name" value="Glycoside hydrolase, family 3, N-terminal domain"/>
    <property type="match status" value="1"/>
</dbReference>
<dbReference type="PROSITE" id="PS51257">
    <property type="entry name" value="PROKAR_LIPOPROTEIN"/>
    <property type="match status" value="1"/>
</dbReference>
<feature type="compositionally biased region" description="Polar residues" evidence="4">
    <location>
        <begin position="52"/>
        <end position="62"/>
    </location>
</feature>
<feature type="region of interest" description="Disordered" evidence="4">
    <location>
        <begin position="28"/>
        <end position="62"/>
    </location>
</feature>
<evidence type="ECO:0000256" key="4">
    <source>
        <dbReference type="SAM" id="MobiDB-lite"/>
    </source>
</evidence>
<keyword evidence="2 7" id="KW-0378">Hydrolase</keyword>
<feature type="signal peptide" evidence="5">
    <location>
        <begin position="1"/>
        <end position="30"/>
    </location>
</feature>
<proteinExistence type="inferred from homology"/>
<feature type="domain" description="Glycoside hydrolase family 3 N-terminal" evidence="6">
    <location>
        <begin position="73"/>
        <end position="395"/>
    </location>
</feature>
<sequence>MKIRKAHLLALLLCGTLTLSGCGDNGNAQANTSSPTQQPPSPKPSVPTNAPDSTESPRPTEENSIAAQIANMTLDEKIGQMLLVGIEGTTLDESARRMISEDKVGGIILYADNISNLQGMVKLINNLKKINVENSIPLFVSVDQEGGKVSRMPKEFVSIPSNKKVGDTNNAKLAYTMGELLGRELTLTGFNMDFAPVLDINSNSQNPIIGDRSFGSSASRVTKMGLAEIKGLRSEKMIPVVKHYPGHGDTSVDSHLELPVVNKTARQLAELEWIPFQAAIKDKVEAVMVAHILFPKLDPDKPASLSKVIIGEQLRGDMGYEGVVITDDLTMGAIVKHFNLGTAAVDTIKAGSDILLIAHGYDNEKLVFNKIKQSVKNGTISEARINESVQRILTLKSNYHLSDKETVPAPDLTALNQDIRAWRQQVEK</sequence>
<dbReference type="EMBL" id="JQCR01000003">
    <property type="protein sequence ID" value="KGE17154.1"/>
    <property type="molecule type" value="Genomic_DNA"/>
</dbReference>
<evidence type="ECO:0000259" key="6">
    <source>
        <dbReference type="Pfam" id="PF00933"/>
    </source>
</evidence>
<reference evidence="7 8" key="1">
    <citation type="submission" date="2014-08" db="EMBL/GenBank/DDBJ databases">
        <authorList>
            <person name="den Bakker H.C."/>
        </authorList>
    </citation>
    <scope>NUCLEOTIDE SEQUENCE [LARGE SCALE GENOMIC DNA]</scope>
    <source>
        <strain evidence="7 8">DSM 18334</strain>
    </source>
</reference>
<keyword evidence="8" id="KW-1185">Reference proteome</keyword>
<evidence type="ECO:0000256" key="5">
    <source>
        <dbReference type="SAM" id="SignalP"/>
    </source>
</evidence>
<evidence type="ECO:0000313" key="7">
    <source>
        <dbReference type="EMBL" id="KGE17154.1"/>
    </source>
</evidence>
<evidence type="ECO:0000256" key="2">
    <source>
        <dbReference type="ARBA" id="ARBA00022801"/>
    </source>
</evidence>